<evidence type="ECO:0000256" key="1">
    <source>
        <dbReference type="ARBA" id="ARBA00006611"/>
    </source>
</evidence>
<organism evidence="5 6">
    <name type="scientific">Lentisphaera profundi</name>
    <dbReference type="NCBI Taxonomy" id="1658616"/>
    <lineage>
        <taxon>Bacteria</taxon>
        <taxon>Pseudomonadati</taxon>
        <taxon>Lentisphaerota</taxon>
        <taxon>Lentisphaeria</taxon>
        <taxon>Lentisphaerales</taxon>
        <taxon>Lentisphaeraceae</taxon>
        <taxon>Lentisphaera</taxon>
    </lineage>
</organism>
<dbReference type="InterPro" id="IPR001482">
    <property type="entry name" value="T2SS/T4SS_dom"/>
</dbReference>
<evidence type="ECO:0000313" key="6">
    <source>
        <dbReference type="Proteomes" id="UP001214250"/>
    </source>
</evidence>
<comment type="similarity">
    <text evidence="1">Belongs to the GSP E family.</text>
</comment>
<dbReference type="SUPFAM" id="SSF160246">
    <property type="entry name" value="EspE N-terminal domain-like"/>
    <property type="match status" value="1"/>
</dbReference>
<keyword evidence="6" id="KW-1185">Reference proteome</keyword>
<sequence>MIDLDKITFNPALVAMLPSNIALKKLLLPCTEINGIIYVIAGEPESHQPSDLKRYFGKDVKLEKADPKKLKEKIKLHYRSSNKVSLENDQNEVIRLTDEIIFTAVSKSASDIHINPKEDKVLIRFRVSGQLETYKTIPIHSYNGLISRIKILAEMNIAEKRSPQDGKLTYKVPGTHQKVDIRAASIPSINGEKMTLRLLGINSDALTLDKIGMSKQHLAIYHEEIQRDNGLILINGATGSGKSTSLYASLRHILKSKDVNIITVEDPVEYQVDNVIQVNVDESDKVSFPSALKSILRHDPDVIMIGEIRDAETAGIAIKSSLTGHLVLSSLHANSASAAVVRLADIGVEPYMIASTLRVSIAQKLVKKLCQNCCTSTELTEQQALLIKREDLAGTKVAVKKGCLYCGGLGYLDRMPILEVIQIDNNFKALIHSELNDENLRKEMQRQDIPSLVDDAISKMQEGLIDFQECYKIVSTI</sequence>
<dbReference type="InterPro" id="IPR037257">
    <property type="entry name" value="T2SS_E_N_sf"/>
</dbReference>
<evidence type="ECO:0000256" key="3">
    <source>
        <dbReference type="ARBA" id="ARBA00022840"/>
    </source>
</evidence>
<proteinExistence type="inferred from homology"/>
<gene>
    <name evidence="5" type="ORF">PQO03_03950</name>
</gene>
<feature type="domain" description="Bacterial type II secretion system protein E" evidence="4">
    <location>
        <begin position="296"/>
        <end position="310"/>
    </location>
</feature>
<dbReference type="RefSeq" id="WP_274151295.1">
    <property type="nucleotide sequence ID" value="NZ_CP117811.1"/>
</dbReference>
<evidence type="ECO:0000313" key="5">
    <source>
        <dbReference type="EMBL" id="WDE97109.1"/>
    </source>
</evidence>
<dbReference type="Proteomes" id="UP001214250">
    <property type="component" value="Chromosome 1"/>
</dbReference>
<dbReference type="CDD" id="cd01129">
    <property type="entry name" value="PulE-GspE-like"/>
    <property type="match status" value="1"/>
</dbReference>
<dbReference type="PANTHER" id="PTHR30258">
    <property type="entry name" value="TYPE II SECRETION SYSTEM PROTEIN GSPE-RELATED"/>
    <property type="match status" value="1"/>
</dbReference>
<dbReference type="Pfam" id="PF00437">
    <property type="entry name" value="T2SSE"/>
    <property type="match status" value="1"/>
</dbReference>
<dbReference type="SUPFAM" id="SSF52540">
    <property type="entry name" value="P-loop containing nucleoside triphosphate hydrolases"/>
    <property type="match status" value="1"/>
</dbReference>
<keyword evidence="3" id="KW-0067">ATP-binding</keyword>
<keyword evidence="2" id="KW-0547">Nucleotide-binding</keyword>
<dbReference type="PANTHER" id="PTHR30258:SF2">
    <property type="entry name" value="COMG OPERON PROTEIN 1"/>
    <property type="match status" value="1"/>
</dbReference>
<accession>A0ABY7VUZ2</accession>
<dbReference type="InterPro" id="IPR027417">
    <property type="entry name" value="P-loop_NTPase"/>
</dbReference>
<evidence type="ECO:0000259" key="4">
    <source>
        <dbReference type="PROSITE" id="PS00662"/>
    </source>
</evidence>
<dbReference type="EMBL" id="CP117811">
    <property type="protein sequence ID" value="WDE97109.1"/>
    <property type="molecule type" value="Genomic_DNA"/>
</dbReference>
<evidence type="ECO:0000256" key="2">
    <source>
        <dbReference type="ARBA" id="ARBA00022741"/>
    </source>
</evidence>
<dbReference type="Gene3D" id="3.40.50.300">
    <property type="entry name" value="P-loop containing nucleotide triphosphate hydrolases"/>
    <property type="match status" value="1"/>
</dbReference>
<dbReference type="PROSITE" id="PS00662">
    <property type="entry name" value="T2SP_E"/>
    <property type="match status" value="1"/>
</dbReference>
<name>A0ABY7VUZ2_9BACT</name>
<dbReference type="Gene3D" id="3.30.450.90">
    <property type="match status" value="1"/>
</dbReference>
<protein>
    <submittedName>
        <fullName evidence="5">GspE/PulE family protein</fullName>
    </submittedName>
</protein>
<reference evidence="5 6" key="1">
    <citation type="submission" date="2023-02" db="EMBL/GenBank/DDBJ databases">
        <title>Genome sequence of Lentisphaera profundi SAORIC-696.</title>
        <authorList>
            <person name="Kim e."/>
            <person name="Cho J.-C."/>
            <person name="Choi A."/>
            <person name="Kang I."/>
        </authorList>
    </citation>
    <scope>NUCLEOTIDE SEQUENCE [LARGE SCALE GENOMIC DNA]</scope>
    <source>
        <strain evidence="5 6">SAORIC-696</strain>
    </source>
</reference>